<name>A0ABQ8P9T5_9CRYT</name>
<accession>A0ABQ8P9T5</accession>
<proteinExistence type="predicted"/>
<sequence length="83" mass="10049">MRLRRSPSTFWRRTRTVERFRRRSLRSPSRTATPRWCLVWSTEQSPSWSTGCLCFTWFIRWFGSPSTRGSAQMSTFRPYCFVE</sequence>
<reference evidence="1" key="1">
    <citation type="submission" date="2022-10" db="EMBL/GenBank/DDBJ databases">
        <title>Adaptive evolution leads to modifications in subtelomeric GC content in a zoonotic Cryptosporidium species.</title>
        <authorList>
            <person name="Li J."/>
            <person name="Feng Y."/>
            <person name="Xiao L."/>
        </authorList>
    </citation>
    <scope>NUCLEOTIDE SEQUENCE</scope>
    <source>
        <strain evidence="1">25894</strain>
    </source>
</reference>
<gene>
    <name evidence="1" type="ORF">OJ252_827</name>
</gene>
<comment type="caution">
    <text evidence="1">The sequence shown here is derived from an EMBL/GenBank/DDBJ whole genome shotgun (WGS) entry which is preliminary data.</text>
</comment>
<evidence type="ECO:0000313" key="2">
    <source>
        <dbReference type="Proteomes" id="UP001071777"/>
    </source>
</evidence>
<protein>
    <submittedName>
        <fullName evidence="1">Uncharacterized protein</fullName>
    </submittedName>
</protein>
<dbReference type="EMBL" id="JAPCXB010000027">
    <property type="protein sequence ID" value="KAJ1613968.1"/>
    <property type="molecule type" value="Genomic_DNA"/>
</dbReference>
<organism evidence="1 2">
    <name type="scientific">Cryptosporidium canis</name>
    <dbReference type="NCBI Taxonomy" id="195482"/>
    <lineage>
        <taxon>Eukaryota</taxon>
        <taxon>Sar</taxon>
        <taxon>Alveolata</taxon>
        <taxon>Apicomplexa</taxon>
        <taxon>Conoidasida</taxon>
        <taxon>Coccidia</taxon>
        <taxon>Eucoccidiorida</taxon>
        <taxon>Eimeriorina</taxon>
        <taxon>Cryptosporidiidae</taxon>
        <taxon>Cryptosporidium</taxon>
    </lineage>
</organism>
<keyword evidence="2" id="KW-1185">Reference proteome</keyword>
<dbReference type="Proteomes" id="UP001071777">
    <property type="component" value="Unassembled WGS sequence"/>
</dbReference>
<evidence type="ECO:0000313" key="1">
    <source>
        <dbReference type="EMBL" id="KAJ1613968.1"/>
    </source>
</evidence>